<protein>
    <submittedName>
        <fullName evidence="5">GNAT family N-acetyltransferase</fullName>
        <ecNumber evidence="5">2.3.1.-</ecNumber>
    </submittedName>
</protein>
<evidence type="ECO:0000256" key="3">
    <source>
        <dbReference type="SAM" id="MobiDB-lite"/>
    </source>
</evidence>
<dbReference type="Gene3D" id="3.40.630.30">
    <property type="match status" value="1"/>
</dbReference>
<feature type="compositionally biased region" description="Gly residues" evidence="3">
    <location>
        <begin position="146"/>
        <end position="155"/>
    </location>
</feature>
<name>A0ABW2D2L5_9ACTN</name>
<dbReference type="InterPro" id="IPR016181">
    <property type="entry name" value="Acyl_CoA_acyltransferase"/>
</dbReference>
<dbReference type="PROSITE" id="PS51186">
    <property type="entry name" value="GNAT"/>
    <property type="match status" value="2"/>
</dbReference>
<feature type="domain" description="N-acetyltransferase" evidence="4">
    <location>
        <begin position="295"/>
        <end position="455"/>
    </location>
</feature>
<comment type="caution">
    <text evidence="5">The sequence shown here is derived from an EMBL/GenBank/DDBJ whole genome shotgun (WGS) entry which is preliminary data.</text>
</comment>
<evidence type="ECO:0000313" key="5">
    <source>
        <dbReference type="EMBL" id="MFC6887151.1"/>
    </source>
</evidence>
<dbReference type="EMBL" id="JBHSXS010000071">
    <property type="protein sequence ID" value="MFC6887151.1"/>
    <property type="molecule type" value="Genomic_DNA"/>
</dbReference>
<dbReference type="PANTHER" id="PTHR43877:SF1">
    <property type="entry name" value="ACETYLTRANSFERASE"/>
    <property type="match status" value="1"/>
</dbReference>
<organism evidence="5 6">
    <name type="scientific">Actinomadura yumaensis</name>
    <dbReference type="NCBI Taxonomy" id="111807"/>
    <lineage>
        <taxon>Bacteria</taxon>
        <taxon>Bacillati</taxon>
        <taxon>Actinomycetota</taxon>
        <taxon>Actinomycetes</taxon>
        <taxon>Streptosporangiales</taxon>
        <taxon>Thermomonosporaceae</taxon>
        <taxon>Actinomadura</taxon>
    </lineage>
</organism>
<feature type="compositionally biased region" description="Low complexity" evidence="3">
    <location>
        <begin position="210"/>
        <end position="223"/>
    </location>
</feature>
<keyword evidence="6" id="KW-1185">Reference proteome</keyword>
<reference evidence="6" key="1">
    <citation type="journal article" date="2019" name="Int. J. Syst. Evol. Microbiol.">
        <title>The Global Catalogue of Microorganisms (GCM) 10K type strain sequencing project: providing services to taxonomists for standard genome sequencing and annotation.</title>
        <authorList>
            <consortium name="The Broad Institute Genomics Platform"/>
            <consortium name="The Broad Institute Genome Sequencing Center for Infectious Disease"/>
            <person name="Wu L."/>
            <person name="Ma J."/>
        </authorList>
    </citation>
    <scope>NUCLEOTIDE SEQUENCE [LARGE SCALE GENOMIC DNA]</scope>
    <source>
        <strain evidence="6">JCM 3369</strain>
    </source>
</reference>
<dbReference type="RefSeq" id="WP_378064182.1">
    <property type="nucleotide sequence ID" value="NZ_JBHSXS010000071.1"/>
</dbReference>
<evidence type="ECO:0000256" key="1">
    <source>
        <dbReference type="ARBA" id="ARBA00022679"/>
    </source>
</evidence>
<dbReference type="SUPFAM" id="SSF55729">
    <property type="entry name" value="Acyl-CoA N-acyltransferases (Nat)"/>
    <property type="match status" value="2"/>
</dbReference>
<dbReference type="PANTHER" id="PTHR43877">
    <property type="entry name" value="AMINOALKYLPHOSPHONATE N-ACETYLTRANSFERASE-RELATED-RELATED"/>
    <property type="match status" value="1"/>
</dbReference>
<evidence type="ECO:0000313" key="6">
    <source>
        <dbReference type="Proteomes" id="UP001596380"/>
    </source>
</evidence>
<dbReference type="GO" id="GO:0016746">
    <property type="term" value="F:acyltransferase activity"/>
    <property type="evidence" value="ECO:0007669"/>
    <property type="project" value="UniProtKB-KW"/>
</dbReference>
<feature type="compositionally biased region" description="Low complexity" evidence="3">
    <location>
        <begin position="183"/>
        <end position="200"/>
    </location>
</feature>
<feature type="region of interest" description="Disordered" evidence="3">
    <location>
        <begin position="146"/>
        <end position="241"/>
    </location>
</feature>
<dbReference type="Proteomes" id="UP001596380">
    <property type="component" value="Unassembled WGS sequence"/>
</dbReference>
<dbReference type="InterPro" id="IPR050832">
    <property type="entry name" value="Bact_Acetyltransf"/>
</dbReference>
<proteinExistence type="predicted"/>
<evidence type="ECO:0000259" key="4">
    <source>
        <dbReference type="PROSITE" id="PS51186"/>
    </source>
</evidence>
<accession>A0ABW2D2L5</accession>
<dbReference type="Pfam" id="PF00583">
    <property type="entry name" value="Acetyltransf_1"/>
    <property type="match status" value="2"/>
</dbReference>
<dbReference type="EC" id="2.3.1.-" evidence="5"/>
<gene>
    <name evidence="5" type="ORF">ACFQKB_45835</name>
</gene>
<evidence type="ECO:0000256" key="2">
    <source>
        <dbReference type="ARBA" id="ARBA00023315"/>
    </source>
</evidence>
<keyword evidence="1 5" id="KW-0808">Transferase</keyword>
<feature type="domain" description="N-acetyltransferase" evidence="4">
    <location>
        <begin position="1"/>
        <end position="176"/>
    </location>
</feature>
<sequence>MALSRRGAVRVRALADPGPDAAGRRLVWLASGEEGFPLGAAFLRLPDRGGRREPGELDVQVHPAERRRGVGSLLLEAAVEAARRDGRGAVVAEARTASAGPGGAAGSVGAAGSGGGASVGAVPGGGPAHPVGAVGAVPGAGGGDAGFVEAGGGSPSGAERDAAATGAGLVDAKTGPRRGAEPGSAARGASAVDAVSAGSRPGAGPGAGALGADEPGGRAASGAGAAGGPSGPGAGGGPAAGGEAGERFLLAHGFRSVLAMTYARLDLARPGAGRPLGTVSAAWGELEELVRAGRPGYRLVSWDGAVPEELVDGYVASRRAMDDMPMGETGQGPVAWDAARLRTAARAVAARGDLLHTVVAVDEADGSIAGFTELVVPGDGAGDGQHYGTAVLPEHRGRGLGLWMKAESILRARARHPRLEGLVTDTADVNAPMRAINERLGFESTHRSVHFRLDL</sequence>
<feature type="compositionally biased region" description="Gly residues" evidence="3">
    <location>
        <begin position="224"/>
        <end position="241"/>
    </location>
</feature>
<dbReference type="InterPro" id="IPR000182">
    <property type="entry name" value="GNAT_dom"/>
</dbReference>
<keyword evidence="2 5" id="KW-0012">Acyltransferase</keyword>
<dbReference type="CDD" id="cd04301">
    <property type="entry name" value="NAT_SF"/>
    <property type="match status" value="2"/>
</dbReference>